<dbReference type="PANTHER" id="PTHR39069:SF8">
    <property type="entry name" value="FI17111P1"/>
    <property type="match status" value="1"/>
</dbReference>
<dbReference type="EMBL" id="KZ308609">
    <property type="protein sequence ID" value="KAG8232293.1"/>
    <property type="molecule type" value="Genomic_DNA"/>
</dbReference>
<protein>
    <recommendedName>
        <fullName evidence="2">EB domain-containing protein</fullName>
    </recommendedName>
</protein>
<comment type="caution">
    <text evidence="3">The sequence shown here is derived from an EMBL/GenBank/DDBJ whole genome shotgun (WGS) entry which is preliminary data.</text>
</comment>
<dbReference type="InterPro" id="IPR006149">
    <property type="entry name" value="EB_dom"/>
</dbReference>
<evidence type="ECO:0000313" key="3">
    <source>
        <dbReference type="EMBL" id="KAG8232293.1"/>
    </source>
</evidence>
<keyword evidence="1" id="KW-0732">Signal</keyword>
<feature type="signal peptide" evidence="1">
    <location>
        <begin position="1"/>
        <end position="24"/>
    </location>
</feature>
<organism evidence="3 4">
    <name type="scientific">Ladona fulva</name>
    <name type="common">Scarce chaser dragonfly</name>
    <name type="synonym">Libellula fulva</name>
    <dbReference type="NCBI Taxonomy" id="123851"/>
    <lineage>
        <taxon>Eukaryota</taxon>
        <taxon>Metazoa</taxon>
        <taxon>Ecdysozoa</taxon>
        <taxon>Arthropoda</taxon>
        <taxon>Hexapoda</taxon>
        <taxon>Insecta</taxon>
        <taxon>Pterygota</taxon>
        <taxon>Palaeoptera</taxon>
        <taxon>Odonata</taxon>
        <taxon>Epiprocta</taxon>
        <taxon>Anisoptera</taxon>
        <taxon>Libelluloidea</taxon>
        <taxon>Libellulidae</taxon>
        <taxon>Ladona</taxon>
    </lineage>
</organism>
<evidence type="ECO:0000256" key="1">
    <source>
        <dbReference type="SAM" id="SignalP"/>
    </source>
</evidence>
<gene>
    <name evidence="3" type="ORF">J437_LFUL011234</name>
</gene>
<feature type="chain" id="PRO_5035478673" description="EB domain-containing protein" evidence="1">
    <location>
        <begin position="25"/>
        <end position="282"/>
    </location>
</feature>
<dbReference type="AlphaFoldDB" id="A0A8K0P4S3"/>
<evidence type="ECO:0000313" key="4">
    <source>
        <dbReference type="Proteomes" id="UP000792457"/>
    </source>
</evidence>
<dbReference type="Pfam" id="PF01683">
    <property type="entry name" value="EB"/>
    <property type="match status" value="1"/>
</dbReference>
<reference evidence="3" key="1">
    <citation type="submission" date="2013-04" db="EMBL/GenBank/DDBJ databases">
        <authorList>
            <person name="Qu J."/>
            <person name="Murali S.C."/>
            <person name="Bandaranaike D."/>
            <person name="Bellair M."/>
            <person name="Blankenburg K."/>
            <person name="Chao H."/>
            <person name="Dinh H."/>
            <person name="Doddapaneni H."/>
            <person name="Downs B."/>
            <person name="Dugan-Rocha S."/>
            <person name="Elkadiri S."/>
            <person name="Gnanaolivu R.D."/>
            <person name="Hernandez B."/>
            <person name="Javaid M."/>
            <person name="Jayaseelan J.C."/>
            <person name="Lee S."/>
            <person name="Li M."/>
            <person name="Ming W."/>
            <person name="Munidasa M."/>
            <person name="Muniz J."/>
            <person name="Nguyen L."/>
            <person name="Ongeri F."/>
            <person name="Osuji N."/>
            <person name="Pu L.-L."/>
            <person name="Puazo M."/>
            <person name="Qu C."/>
            <person name="Quiroz J."/>
            <person name="Raj R."/>
            <person name="Weissenberger G."/>
            <person name="Xin Y."/>
            <person name="Zou X."/>
            <person name="Han Y."/>
            <person name="Richards S."/>
            <person name="Worley K."/>
            <person name="Muzny D."/>
            <person name="Gibbs R."/>
        </authorList>
    </citation>
    <scope>NUCLEOTIDE SEQUENCE</scope>
    <source>
        <strain evidence="3">Sampled in the wild</strain>
    </source>
</reference>
<feature type="domain" description="EB" evidence="2">
    <location>
        <begin position="161"/>
        <end position="205"/>
    </location>
</feature>
<name>A0A8K0P4S3_LADFU</name>
<reference evidence="3" key="2">
    <citation type="submission" date="2017-10" db="EMBL/GenBank/DDBJ databases">
        <title>Ladona fulva Genome sequencing and assembly.</title>
        <authorList>
            <person name="Murali S."/>
            <person name="Richards S."/>
            <person name="Bandaranaike D."/>
            <person name="Bellair M."/>
            <person name="Blankenburg K."/>
            <person name="Chao H."/>
            <person name="Dinh H."/>
            <person name="Doddapaneni H."/>
            <person name="Dugan-Rocha S."/>
            <person name="Elkadiri S."/>
            <person name="Gnanaolivu R."/>
            <person name="Hernandez B."/>
            <person name="Skinner E."/>
            <person name="Javaid M."/>
            <person name="Lee S."/>
            <person name="Li M."/>
            <person name="Ming W."/>
            <person name="Munidasa M."/>
            <person name="Muniz J."/>
            <person name="Nguyen L."/>
            <person name="Hughes D."/>
            <person name="Osuji N."/>
            <person name="Pu L.-L."/>
            <person name="Puazo M."/>
            <person name="Qu C."/>
            <person name="Quiroz J."/>
            <person name="Raj R."/>
            <person name="Weissenberger G."/>
            <person name="Xin Y."/>
            <person name="Zou X."/>
            <person name="Han Y."/>
            <person name="Worley K."/>
            <person name="Muzny D."/>
            <person name="Gibbs R."/>
        </authorList>
    </citation>
    <scope>NUCLEOTIDE SEQUENCE</scope>
    <source>
        <strain evidence="3">Sampled in the wild</strain>
    </source>
</reference>
<dbReference type="OrthoDB" id="5912242at2759"/>
<keyword evidence="4" id="KW-1185">Reference proteome</keyword>
<accession>A0A8K0P4S3</accession>
<dbReference type="PANTHER" id="PTHR39069">
    <property type="entry name" value="ECDYSONE-INDUCIBLE GENE E1, ISOFORM A"/>
    <property type="match status" value="1"/>
</dbReference>
<sequence>MKPVPERFLFTASLIIMLASVSLCSDSTFADDKKCTGDPDCTKYGLSHCDKTKGVCICDVGCVEDSTGKCVHAKLGSSCSGPDSCKYVEHGVCKSDVCVCEEGYIGNKEGDVCTMGQLNDTCTNDVDCKNVENAQCAKTECDSKDGCKVCSCKVGFRADETNSVCLKLIDIGNACDESKPQICGLFASCTNGTCICDEGYKKKNNIKYDCKGGIHEICTSKSDCFDKYAVCKSFNNTSSMLACECPKEHPLKGDHCSAGTTAFSTFSVVGAVMALATKMMIS</sequence>
<evidence type="ECO:0000259" key="2">
    <source>
        <dbReference type="Pfam" id="PF01683"/>
    </source>
</evidence>
<proteinExistence type="predicted"/>
<dbReference type="Proteomes" id="UP000792457">
    <property type="component" value="Unassembled WGS sequence"/>
</dbReference>